<dbReference type="InterPro" id="IPR000415">
    <property type="entry name" value="Nitroreductase-like"/>
</dbReference>
<name>A0A2W1LDE8_9BACL</name>
<dbReference type="Proteomes" id="UP000249522">
    <property type="component" value="Unassembled WGS sequence"/>
</dbReference>
<dbReference type="PANTHER" id="PTHR43745:SF2">
    <property type="entry name" value="NITROREDUCTASE MJ1384-RELATED"/>
    <property type="match status" value="1"/>
</dbReference>
<evidence type="ECO:0000313" key="2">
    <source>
        <dbReference type="EMBL" id="PZD93085.1"/>
    </source>
</evidence>
<dbReference type="GO" id="GO:0016491">
    <property type="term" value="F:oxidoreductase activity"/>
    <property type="evidence" value="ECO:0007669"/>
    <property type="project" value="InterPro"/>
</dbReference>
<dbReference type="Pfam" id="PF00881">
    <property type="entry name" value="Nitroreductase"/>
    <property type="match status" value="1"/>
</dbReference>
<dbReference type="InterPro" id="IPR020051">
    <property type="entry name" value="SagB-type_dehydrogenase"/>
</dbReference>
<dbReference type="RefSeq" id="WP_111149727.1">
    <property type="nucleotide sequence ID" value="NZ_QKRB01000060.1"/>
</dbReference>
<dbReference type="AlphaFoldDB" id="A0A2W1LDE8"/>
<dbReference type="CDD" id="cd02142">
    <property type="entry name" value="McbC_SagB-like_oxidoreductase"/>
    <property type="match status" value="1"/>
</dbReference>
<keyword evidence="3" id="KW-1185">Reference proteome</keyword>
<evidence type="ECO:0000313" key="3">
    <source>
        <dbReference type="Proteomes" id="UP000249522"/>
    </source>
</evidence>
<comment type="caution">
    <text evidence="2">The sequence shown here is derived from an EMBL/GenBank/DDBJ whole genome shotgun (WGS) entry which is preliminary data.</text>
</comment>
<dbReference type="InterPro" id="IPR029479">
    <property type="entry name" value="Nitroreductase"/>
</dbReference>
<dbReference type="EMBL" id="QKRB01000060">
    <property type="protein sequence ID" value="PZD93085.1"/>
    <property type="molecule type" value="Genomic_DNA"/>
</dbReference>
<evidence type="ECO:0000259" key="1">
    <source>
        <dbReference type="Pfam" id="PF00881"/>
    </source>
</evidence>
<reference evidence="2 3" key="1">
    <citation type="submission" date="2018-06" db="EMBL/GenBank/DDBJ databases">
        <title>Paenibacillus imtechensis sp. nov.</title>
        <authorList>
            <person name="Pinnaka A.K."/>
            <person name="Singh H."/>
            <person name="Kaur M."/>
        </authorList>
    </citation>
    <scope>NUCLEOTIDE SEQUENCE [LARGE SCALE GENOMIC DNA]</scope>
    <source>
        <strain evidence="2 3">SMB1</strain>
    </source>
</reference>
<accession>A0A2W1LDE8</accession>
<dbReference type="Gene3D" id="3.40.109.10">
    <property type="entry name" value="NADH Oxidase"/>
    <property type="match status" value="1"/>
</dbReference>
<organism evidence="2 3">
    <name type="scientific">Paenibacillus sambharensis</name>
    <dbReference type="NCBI Taxonomy" id="1803190"/>
    <lineage>
        <taxon>Bacteria</taxon>
        <taxon>Bacillati</taxon>
        <taxon>Bacillota</taxon>
        <taxon>Bacilli</taxon>
        <taxon>Bacillales</taxon>
        <taxon>Paenibacillaceae</taxon>
        <taxon>Paenibacillus</taxon>
    </lineage>
</organism>
<dbReference type="SUPFAM" id="SSF55469">
    <property type="entry name" value="FMN-dependent nitroreductase-like"/>
    <property type="match status" value="1"/>
</dbReference>
<dbReference type="PANTHER" id="PTHR43745">
    <property type="entry name" value="NITROREDUCTASE MJ1384-RELATED"/>
    <property type="match status" value="1"/>
</dbReference>
<dbReference type="NCBIfam" id="TIGR03605">
    <property type="entry name" value="antibiot_sagB"/>
    <property type="match status" value="1"/>
</dbReference>
<sequence length="279" mass="31929">MKISRFMKAFQSDYFNFGIANRFHSRMKLNSVLYAKQKSRSQFDLDDEDMMGERVSGETVYVMDSNCSIERKLLSEVLAERRSSLFREMNSDWTKFDLFSLLHHALGVTAAKEIVFFPTPGESYNYVLNHRAYPSGGGIYPIEHYIYSRGIDGIEDGLYRFHPDSSVLSREADPIDDHQLEAFFPMTTYKDDVNTESLYQVKALMFMVSNYKHSSQKYGLLAYKLALLEAGHIGQNIQLCATALSKKTALLCGYYEDTVERFLGLDPAHKNCLYIIALG</sequence>
<gene>
    <name evidence="2" type="ORF">DNH61_25230</name>
</gene>
<dbReference type="OrthoDB" id="9801593at2"/>
<dbReference type="InterPro" id="IPR052544">
    <property type="entry name" value="Bacteriocin_Proc_Enz"/>
</dbReference>
<protein>
    <recommendedName>
        <fullName evidence="1">Nitroreductase domain-containing protein</fullName>
    </recommendedName>
</protein>
<feature type="domain" description="Nitroreductase" evidence="1">
    <location>
        <begin position="105"/>
        <end position="279"/>
    </location>
</feature>
<proteinExistence type="predicted"/>